<dbReference type="SUPFAM" id="SSF56801">
    <property type="entry name" value="Acetyl-CoA synthetase-like"/>
    <property type="match status" value="1"/>
</dbReference>
<dbReference type="EMBL" id="JAIFZO010000006">
    <property type="protein sequence ID" value="MCX4238974.1"/>
    <property type="molecule type" value="Genomic_DNA"/>
</dbReference>
<dbReference type="InterPro" id="IPR025110">
    <property type="entry name" value="AMP-bd_C"/>
</dbReference>
<dbReference type="InterPro" id="IPR000873">
    <property type="entry name" value="AMP-dep_synth/lig_dom"/>
</dbReference>
<dbReference type="Proteomes" id="UP001165590">
    <property type="component" value="Unassembled WGS sequence"/>
</dbReference>
<evidence type="ECO:0000313" key="3">
    <source>
        <dbReference type="EMBL" id="MCX4238974.1"/>
    </source>
</evidence>
<accession>A0ABT3VGA2</accession>
<keyword evidence="4" id="KW-1185">Reference proteome</keyword>
<evidence type="ECO:0000259" key="2">
    <source>
        <dbReference type="Pfam" id="PF13193"/>
    </source>
</evidence>
<organism evidence="3 4">
    <name type="scientific">Streptomyces ortus</name>
    <dbReference type="NCBI Taxonomy" id="2867268"/>
    <lineage>
        <taxon>Bacteria</taxon>
        <taxon>Bacillati</taxon>
        <taxon>Actinomycetota</taxon>
        <taxon>Actinomycetes</taxon>
        <taxon>Kitasatosporales</taxon>
        <taxon>Streptomycetaceae</taxon>
        <taxon>Streptomyces</taxon>
    </lineage>
</organism>
<feature type="domain" description="AMP-binding enzyme C-terminal" evidence="2">
    <location>
        <begin position="100"/>
        <end position="166"/>
    </location>
</feature>
<reference evidence="3" key="1">
    <citation type="journal article" date="2022" name="bioRxiv">
        <title>Discovery and biosynthetic assessment of Streptomyces ortus sp nov. isolated from a deep-sea sponge.</title>
        <authorList>
            <person name="Williams S.E."/>
        </authorList>
    </citation>
    <scope>NUCLEOTIDE SEQUENCE</scope>
    <source>
        <strain evidence="3">A15ISP2-DRY2</strain>
    </source>
</reference>
<dbReference type="Pfam" id="PF00501">
    <property type="entry name" value="AMP-binding"/>
    <property type="match status" value="1"/>
</dbReference>
<dbReference type="Gene3D" id="3.40.50.12780">
    <property type="entry name" value="N-terminal domain of ligase-like"/>
    <property type="match status" value="1"/>
</dbReference>
<dbReference type="Gene3D" id="3.30.300.30">
    <property type="match status" value="1"/>
</dbReference>
<sequence>PPVIGRALPNTRTYVLDGFLRPVPVGVAGELYIAGSGLARGYVGRADLTAERFVACPFGEGGRMYRSGDLARWTADGQLEFVGRADAQVKIRGFRVELGEVETVLAGHPQVERAAVVARDGRLVGYVVGDVDGEDVRTFAATRLPEYMVPSVVVVLDAFPLTVNGKIDRAALPVPEAVPSAGRTATTPAEEAF</sequence>
<comment type="caution">
    <text evidence="3">The sequence shown here is derived from an EMBL/GenBank/DDBJ whole genome shotgun (WGS) entry which is preliminary data.</text>
</comment>
<dbReference type="PANTHER" id="PTHR45527:SF1">
    <property type="entry name" value="FATTY ACID SYNTHASE"/>
    <property type="match status" value="1"/>
</dbReference>
<dbReference type="Pfam" id="PF13193">
    <property type="entry name" value="AMP-binding_C"/>
    <property type="match status" value="1"/>
</dbReference>
<feature type="non-terminal residue" evidence="3">
    <location>
        <position position="1"/>
    </location>
</feature>
<proteinExistence type="predicted"/>
<protein>
    <submittedName>
        <fullName evidence="3">AMP-binding protein</fullName>
    </submittedName>
</protein>
<name>A0ABT3VGA2_9ACTN</name>
<dbReference type="InterPro" id="IPR042099">
    <property type="entry name" value="ANL_N_sf"/>
</dbReference>
<dbReference type="RefSeq" id="WP_267031772.1">
    <property type="nucleotide sequence ID" value="NZ_JAIFZO010000006.1"/>
</dbReference>
<gene>
    <name evidence="3" type="ORF">K3769_40645</name>
</gene>
<feature type="domain" description="AMP-dependent synthetase/ligase" evidence="1">
    <location>
        <begin position="2"/>
        <end position="42"/>
    </location>
</feature>
<dbReference type="PANTHER" id="PTHR45527">
    <property type="entry name" value="NONRIBOSOMAL PEPTIDE SYNTHETASE"/>
    <property type="match status" value="1"/>
</dbReference>
<dbReference type="InterPro" id="IPR045851">
    <property type="entry name" value="AMP-bd_C_sf"/>
</dbReference>
<evidence type="ECO:0000259" key="1">
    <source>
        <dbReference type="Pfam" id="PF00501"/>
    </source>
</evidence>
<evidence type="ECO:0000313" key="4">
    <source>
        <dbReference type="Proteomes" id="UP001165590"/>
    </source>
</evidence>
<feature type="non-terminal residue" evidence="3">
    <location>
        <position position="193"/>
    </location>
</feature>